<evidence type="ECO:0000313" key="2">
    <source>
        <dbReference type="Proteomes" id="UP000611640"/>
    </source>
</evidence>
<evidence type="ECO:0000313" key="1">
    <source>
        <dbReference type="EMBL" id="BCJ34537.1"/>
    </source>
</evidence>
<protein>
    <recommendedName>
        <fullName evidence="3">BrnT family toxin</fullName>
    </recommendedName>
</protein>
<dbReference type="KEGG" id="atl:Athai_20400"/>
<name>A0A7R7HVV1_9ACTN</name>
<organism evidence="1 2">
    <name type="scientific">Actinocatenispora thailandica</name>
    <dbReference type="NCBI Taxonomy" id="227318"/>
    <lineage>
        <taxon>Bacteria</taxon>
        <taxon>Bacillati</taxon>
        <taxon>Actinomycetota</taxon>
        <taxon>Actinomycetes</taxon>
        <taxon>Micromonosporales</taxon>
        <taxon>Micromonosporaceae</taxon>
        <taxon>Actinocatenispora</taxon>
    </lineage>
</organism>
<accession>A0A7R7HVV1</accession>
<reference evidence="1 2" key="1">
    <citation type="submission" date="2020-08" db="EMBL/GenBank/DDBJ databases">
        <title>Whole genome shotgun sequence of Actinocatenispora thailandica NBRC 105041.</title>
        <authorList>
            <person name="Komaki H."/>
            <person name="Tamura T."/>
        </authorList>
    </citation>
    <scope>NUCLEOTIDE SEQUENCE [LARGE SCALE GENOMIC DNA]</scope>
    <source>
        <strain evidence="1 2">NBRC 105041</strain>
    </source>
</reference>
<evidence type="ECO:0008006" key="3">
    <source>
        <dbReference type="Google" id="ProtNLM"/>
    </source>
</evidence>
<keyword evidence="2" id="KW-1185">Reference proteome</keyword>
<proteinExistence type="predicted"/>
<dbReference type="AlphaFoldDB" id="A0A7R7HVV1"/>
<sequence length="93" mass="10192">MDETYRFDDESYRHLGAAGVGWQSALDVLHARPRLRQHLGGVLRVAAADRDGRWLTVALVEEGDDGYLVVSARDLSDAERATVRRLIGEGGSA</sequence>
<dbReference type="Proteomes" id="UP000611640">
    <property type="component" value="Chromosome"/>
</dbReference>
<dbReference type="EMBL" id="AP023355">
    <property type="protein sequence ID" value="BCJ34537.1"/>
    <property type="molecule type" value="Genomic_DNA"/>
</dbReference>
<gene>
    <name evidence="1" type="ORF">Athai_20400</name>
</gene>